<organism evidence="2 3">
    <name type="scientific">Rhamnella rubrinervis</name>
    <dbReference type="NCBI Taxonomy" id="2594499"/>
    <lineage>
        <taxon>Eukaryota</taxon>
        <taxon>Viridiplantae</taxon>
        <taxon>Streptophyta</taxon>
        <taxon>Embryophyta</taxon>
        <taxon>Tracheophyta</taxon>
        <taxon>Spermatophyta</taxon>
        <taxon>Magnoliopsida</taxon>
        <taxon>eudicotyledons</taxon>
        <taxon>Gunneridae</taxon>
        <taxon>Pentapetalae</taxon>
        <taxon>rosids</taxon>
        <taxon>fabids</taxon>
        <taxon>Rosales</taxon>
        <taxon>Rhamnaceae</taxon>
        <taxon>rhamnoid group</taxon>
        <taxon>Rhamneae</taxon>
        <taxon>Rhamnella</taxon>
    </lineage>
</organism>
<dbReference type="AlphaFoldDB" id="A0A8K0MNW7"/>
<name>A0A8K0MNW7_9ROSA</name>
<reference evidence="2" key="1">
    <citation type="submission" date="2020-03" db="EMBL/GenBank/DDBJ databases">
        <title>A high-quality chromosome-level genome assembly of a woody plant with both climbing and erect habits, Rhamnella rubrinervis.</title>
        <authorList>
            <person name="Lu Z."/>
            <person name="Yang Y."/>
            <person name="Zhu X."/>
            <person name="Sun Y."/>
        </authorList>
    </citation>
    <scope>NUCLEOTIDE SEQUENCE</scope>
    <source>
        <strain evidence="2">BYM</strain>
        <tissue evidence="2">Leaf</tissue>
    </source>
</reference>
<sequence length="769" mass="84355">MHARHRSPGNGYRSSSTTGMGMGLGMGMGMGMALSSSSRISPDAAQSLRTPNALYSSDSHYRNFNRGGFGRPHPHPPNKSFPPSQHPPPPPPPPPPLPRKADIFMEAGRLAAEYLVSQGLLPSTVLSTKASSKKHQQQHFGELFPEFSTRQHESDDTLQLPQEGRTSALARLGNAIPDAASGRRRFALDDFGSLGFRTHLKGRRRAGLNRPPLYSSDWGREYSRRASFLDRPSRVSPDTEVDDDTVSGQREVGKDVGNGIQKFRSNDLPSKSEDAADSESELEKLQFLDDRSSRPSSSAWVDSLHETEEEPGKIYDDMSNMELGTEQVRDCAGIHETEKQIVTEDLFVQHKAVETASSGDIATDLLTLCRFAKVPTRIRSSLTSKSPKVEPPSTTELENDSDILSCSVPQSGTVVAHDSLDSSLSDALLDKTYNSEHLNSKVFKAQTVKSAENVRELGSVYNLEQSNCVRSLSFSDRAFICHTDRESSQGQLGLGSCRPMVKERGEKRVLEDKDIQEGAKKLKECLPPVVVEADESFRRSNLNEKEFSARNDGTSSGEKAIMAVCHDGTEVNDSQLPKEGGEHCVKYAEEKQLFPSSFKICDLNLMEVSDTHENHDGDPIIIYPTLSEMKREATQVDIDLSISNSSVSGENNRCPVDGKEIEVIDLENDSAQEDKNLSIVERKTETVFPGLEGFSNPAQNASDIPDVQDGYGLMISELLGSDFPNCSSVPGDMNSMHNDIVLHNGEGALADDDSIYMSLGEIPLSMPDF</sequence>
<dbReference type="Proteomes" id="UP000796880">
    <property type="component" value="Unassembled WGS sequence"/>
</dbReference>
<comment type="caution">
    <text evidence="2">The sequence shown here is derived from an EMBL/GenBank/DDBJ whole genome shotgun (WGS) entry which is preliminary data.</text>
</comment>
<feature type="region of interest" description="Disordered" evidence="1">
    <location>
        <begin position="380"/>
        <end position="399"/>
    </location>
</feature>
<dbReference type="EMBL" id="VOIH02000002">
    <property type="protein sequence ID" value="KAF3453231.1"/>
    <property type="molecule type" value="Genomic_DNA"/>
</dbReference>
<feature type="compositionally biased region" description="Gly residues" evidence="1">
    <location>
        <begin position="20"/>
        <end position="30"/>
    </location>
</feature>
<evidence type="ECO:0000313" key="2">
    <source>
        <dbReference type="EMBL" id="KAF3453231.1"/>
    </source>
</evidence>
<protein>
    <submittedName>
        <fullName evidence="2">Uncharacterized protein</fullName>
    </submittedName>
</protein>
<dbReference type="PANTHER" id="PTHR36056:SF1">
    <property type="entry name" value="PROTEIN, PUTATIVE-RELATED"/>
    <property type="match status" value="1"/>
</dbReference>
<accession>A0A8K0MNW7</accession>
<dbReference type="PANTHER" id="PTHR36056">
    <property type="entry name" value="PROTEIN, PUTATIVE-RELATED"/>
    <property type="match status" value="1"/>
</dbReference>
<evidence type="ECO:0000256" key="1">
    <source>
        <dbReference type="SAM" id="MobiDB-lite"/>
    </source>
</evidence>
<keyword evidence="3" id="KW-1185">Reference proteome</keyword>
<feature type="compositionally biased region" description="Basic and acidic residues" evidence="1">
    <location>
        <begin position="281"/>
        <end position="293"/>
    </location>
</feature>
<feature type="region of interest" description="Disordered" evidence="1">
    <location>
        <begin position="229"/>
        <end position="309"/>
    </location>
</feature>
<feature type="region of interest" description="Disordered" evidence="1">
    <location>
        <begin position="1"/>
        <end position="101"/>
    </location>
</feature>
<dbReference type="InterPro" id="IPR040276">
    <property type="entry name" value="At4g26450-like"/>
</dbReference>
<proteinExistence type="predicted"/>
<gene>
    <name evidence="2" type="ORF">FNV43_RR03671</name>
</gene>
<evidence type="ECO:0000313" key="3">
    <source>
        <dbReference type="Proteomes" id="UP000796880"/>
    </source>
</evidence>
<feature type="compositionally biased region" description="Pro residues" evidence="1">
    <location>
        <begin position="75"/>
        <end position="98"/>
    </location>
</feature>
<feature type="compositionally biased region" description="Polar residues" evidence="1">
    <location>
        <begin position="47"/>
        <end position="58"/>
    </location>
</feature>
<dbReference type="OrthoDB" id="765741at2759"/>